<evidence type="ECO:0000256" key="3">
    <source>
        <dbReference type="ARBA" id="ARBA00022490"/>
    </source>
</evidence>
<keyword evidence="8" id="KW-0010">Activator</keyword>
<keyword evidence="5" id="KW-0808">Transferase</keyword>
<evidence type="ECO:0000256" key="6">
    <source>
        <dbReference type="ARBA" id="ARBA00022683"/>
    </source>
</evidence>
<dbReference type="OrthoDB" id="369398at2"/>
<dbReference type="InterPro" id="IPR016152">
    <property type="entry name" value="PTrfase/Anion_transptr"/>
</dbReference>
<keyword evidence="7" id="KW-0418">Kinase</keyword>
<evidence type="ECO:0000256" key="4">
    <source>
        <dbReference type="ARBA" id="ARBA00022553"/>
    </source>
</evidence>
<dbReference type="Proteomes" id="UP000054099">
    <property type="component" value="Unassembled WGS sequence"/>
</dbReference>
<reference evidence="15 16" key="1">
    <citation type="journal article" date="2014" name="Antonie Van Leeuwenhoek">
        <title>Fictibacillus enclensis sp. nov., isolated from marine sediment.</title>
        <authorList>
            <person name="Dastager S.G."/>
            <person name="Mawlankar R."/>
            <person name="Srinivasan K."/>
            <person name="Tang S.K."/>
            <person name="Lee J.C."/>
            <person name="Ramana V.V."/>
            <person name="Shouche Y.S."/>
        </authorList>
    </citation>
    <scope>NUCLEOTIDE SEQUENCE [LARGE SCALE GENOMIC DNA]</scope>
    <source>
        <strain evidence="15 16">NIO-1003</strain>
    </source>
</reference>
<keyword evidence="6" id="KW-0598">Phosphotransferase system</keyword>
<dbReference type="GO" id="GO:0005737">
    <property type="term" value="C:cytoplasm"/>
    <property type="evidence" value="ECO:0007669"/>
    <property type="project" value="UniProtKB-SubCell"/>
</dbReference>
<feature type="domain" description="PTS EIIB type-2" evidence="13">
    <location>
        <begin position="399"/>
        <end position="487"/>
    </location>
</feature>
<dbReference type="PANTHER" id="PTHR36203">
    <property type="entry name" value="ASCORBATE-SPECIFIC PTS SYSTEM EIIA COMPONENT"/>
    <property type="match status" value="1"/>
</dbReference>
<dbReference type="InterPro" id="IPR007737">
    <property type="entry name" value="Mga_HTH"/>
</dbReference>
<comment type="caution">
    <text evidence="15">The sequence shown here is derived from an EMBL/GenBank/DDBJ whole genome shotgun (WGS) entry which is preliminary data.</text>
</comment>
<name>A0A0V8J3V3_9BACL</name>
<evidence type="ECO:0000313" key="15">
    <source>
        <dbReference type="EMBL" id="KSU81842.1"/>
    </source>
</evidence>
<keyword evidence="4" id="KW-0597">Phosphoprotein</keyword>
<dbReference type="AlphaFoldDB" id="A0A0V8J3V3"/>
<evidence type="ECO:0000313" key="16">
    <source>
        <dbReference type="Proteomes" id="UP000054099"/>
    </source>
</evidence>
<dbReference type="InterPro" id="IPR002178">
    <property type="entry name" value="PTS_EIIA_type-2_dom"/>
</dbReference>
<dbReference type="PANTHER" id="PTHR36203:SF1">
    <property type="entry name" value="ASCORBATE-SPECIFIC PTS SYSTEM EIIA COMPONENT"/>
    <property type="match status" value="1"/>
</dbReference>
<dbReference type="Gene3D" id="3.40.50.2300">
    <property type="match status" value="1"/>
</dbReference>
<evidence type="ECO:0000256" key="7">
    <source>
        <dbReference type="ARBA" id="ARBA00022777"/>
    </source>
</evidence>
<dbReference type="InterPro" id="IPR051351">
    <property type="entry name" value="Ascorbate-PTS_EIIA_comp"/>
</dbReference>
<comment type="subcellular location">
    <subcellularLocation>
        <location evidence="1">Cytoplasm</location>
    </subcellularLocation>
</comment>
<comment type="function">
    <text evidence="9">The phosphoenolpyruvate-dependent sugar phosphotransferase system (sugar PTS), a major carbohydrate active transport system, catalyzes the phosphorylation of incoming sugar substrates concomitantly with their translocation across the cell membrane. The enzyme II UlaABC PTS system is involved in ascorbate transport.</text>
</comment>
<dbReference type="PROSITE" id="PS51094">
    <property type="entry name" value="PTS_EIIA_TYPE_2"/>
    <property type="match status" value="1"/>
</dbReference>
<gene>
    <name evidence="15" type="ORF">AS030_16265</name>
</gene>
<feature type="domain" description="PRD" evidence="14">
    <location>
        <begin position="287"/>
        <end position="394"/>
    </location>
</feature>
<keyword evidence="2" id="KW-0813">Transport</keyword>
<dbReference type="GO" id="GO:0009401">
    <property type="term" value="P:phosphoenolpyruvate-dependent sugar phosphotransferase system"/>
    <property type="evidence" value="ECO:0007669"/>
    <property type="project" value="UniProtKB-KW"/>
</dbReference>
<dbReference type="CDD" id="cd05568">
    <property type="entry name" value="PTS_IIB_bgl_like"/>
    <property type="match status" value="1"/>
</dbReference>
<dbReference type="Pfam" id="PF00874">
    <property type="entry name" value="PRD"/>
    <property type="match status" value="1"/>
</dbReference>
<dbReference type="InterPro" id="IPR013011">
    <property type="entry name" value="PTS_EIIB_2"/>
</dbReference>
<dbReference type="Gene3D" id="1.10.1790.10">
    <property type="entry name" value="PRD domain"/>
    <property type="match status" value="1"/>
</dbReference>
<dbReference type="SUPFAM" id="SSF63520">
    <property type="entry name" value="PTS-regulatory domain, PRD"/>
    <property type="match status" value="1"/>
</dbReference>
<dbReference type="SUPFAM" id="SSF55804">
    <property type="entry name" value="Phoshotransferase/anion transport protein"/>
    <property type="match status" value="1"/>
</dbReference>
<dbReference type="InterPro" id="IPR036634">
    <property type="entry name" value="PRD_sf"/>
</dbReference>
<evidence type="ECO:0000259" key="12">
    <source>
        <dbReference type="PROSITE" id="PS51094"/>
    </source>
</evidence>
<evidence type="ECO:0000256" key="10">
    <source>
        <dbReference type="ARBA" id="ARBA00041175"/>
    </source>
</evidence>
<dbReference type="InterPro" id="IPR011608">
    <property type="entry name" value="PRD"/>
</dbReference>
<protein>
    <recommendedName>
        <fullName evidence="10">Ascorbate-specific PTS system EIIA component</fullName>
    </recommendedName>
    <alternativeName>
        <fullName evidence="11">Ascorbate-specific phosphotransferase enzyme IIA component</fullName>
    </alternativeName>
</protein>
<dbReference type="Pfam" id="PF00359">
    <property type="entry name" value="PTS_EIIA_2"/>
    <property type="match status" value="1"/>
</dbReference>
<evidence type="ECO:0000259" key="14">
    <source>
        <dbReference type="PROSITE" id="PS51372"/>
    </source>
</evidence>
<sequence>MQLEERPALLLNQIFSLKRPTIAQLMDQTQMSKRQITYDLEKINDWLKDQSLPSISYKRKTQIEVPAQVFQLADASFAADSFIFTEDERLVALYLFLFIRREHISSAHFTDLLKVSKNTVTADVKKANALFAPFLVKIHYTRERGYHLKGTELDKRVLLMSHLTRLFQKPSGEKIIGYVLKASDSPLIVKTIFSILQSLEKELSLQFVEERMHQFAYFLQFYYIRMLEMKMVRLHRDEIELLRQDRLNEPAEQILAQLHLMKTDSEVAYLVIQMLGLSLGDASVIQDDYDLLFRICERLVTDFEYKACIFFEEKNKVVETLYQHLKPAYYRMKYRIPIYNPLLVQIKEEHTELFTIVKELLSPVEVLLNISVPEEEAGFITIHFAALLEKPKQIAASRKRAVVVCPSGISSSLMVKHQLESLFSEITVYRTLSLKEFNEGVELDIDLVFSTVPLQTKVPCFPVKPIMTPVEKGTLLNEVYQHLFGVQYEHLGAKDILQTIEKHAHIFDKDGLAQALTQFMFQKRTNANRRNRPVLSDLITNETIQFAEQVPGWEKAIEEAAQPLLKKGAIKPSYIKAMIENVNTMGPYVILGQEIAIPHARPEMGVNEVGMSFLKLEEPVYFLDDKKHPVSLLFCIAAIDNKTHLQALSQLTKLLSKKENVKKLKAMNSTEEMLGLIHEYSKVV</sequence>
<evidence type="ECO:0000256" key="5">
    <source>
        <dbReference type="ARBA" id="ARBA00022679"/>
    </source>
</evidence>
<feature type="domain" description="PTS EIIA type-2" evidence="12">
    <location>
        <begin position="537"/>
        <end position="680"/>
    </location>
</feature>
<dbReference type="InterPro" id="IPR036095">
    <property type="entry name" value="PTS_EIIB-like_sf"/>
</dbReference>
<evidence type="ECO:0000256" key="9">
    <source>
        <dbReference type="ARBA" id="ARBA00037387"/>
    </source>
</evidence>
<evidence type="ECO:0000256" key="2">
    <source>
        <dbReference type="ARBA" id="ARBA00022448"/>
    </source>
</evidence>
<keyword evidence="3" id="KW-0963">Cytoplasm</keyword>
<evidence type="ECO:0000256" key="11">
    <source>
        <dbReference type="ARBA" id="ARBA00042072"/>
    </source>
</evidence>
<dbReference type="Gene3D" id="3.40.930.10">
    <property type="entry name" value="Mannitol-specific EII, Chain A"/>
    <property type="match status" value="1"/>
</dbReference>
<evidence type="ECO:0000256" key="1">
    <source>
        <dbReference type="ARBA" id="ARBA00004496"/>
    </source>
</evidence>
<dbReference type="PROSITE" id="PS51372">
    <property type="entry name" value="PRD_2"/>
    <property type="match status" value="1"/>
</dbReference>
<dbReference type="GO" id="GO:0016301">
    <property type="term" value="F:kinase activity"/>
    <property type="evidence" value="ECO:0007669"/>
    <property type="project" value="UniProtKB-KW"/>
</dbReference>
<evidence type="ECO:0000259" key="13">
    <source>
        <dbReference type="PROSITE" id="PS51099"/>
    </source>
</evidence>
<dbReference type="CDD" id="cd00211">
    <property type="entry name" value="PTS_IIA_fru"/>
    <property type="match status" value="1"/>
</dbReference>
<evidence type="ECO:0000256" key="8">
    <source>
        <dbReference type="ARBA" id="ARBA00023159"/>
    </source>
</evidence>
<dbReference type="SUPFAM" id="SSF52794">
    <property type="entry name" value="PTS system IIB component-like"/>
    <property type="match status" value="1"/>
</dbReference>
<dbReference type="GO" id="GO:0008982">
    <property type="term" value="F:protein-N(PI)-phosphohistidine-sugar phosphotransferase activity"/>
    <property type="evidence" value="ECO:0007669"/>
    <property type="project" value="InterPro"/>
</dbReference>
<accession>A0A0V8J3V3</accession>
<dbReference type="Pfam" id="PF05043">
    <property type="entry name" value="Mga"/>
    <property type="match status" value="1"/>
</dbReference>
<organism evidence="15 16">
    <name type="scientific">Fictibacillus enclensis</name>
    <dbReference type="NCBI Taxonomy" id="1017270"/>
    <lineage>
        <taxon>Bacteria</taxon>
        <taxon>Bacillati</taxon>
        <taxon>Bacillota</taxon>
        <taxon>Bacilli</taxon>
        <taxon>Bacillales</taxon>
        <taxon>Fictibacillaceae</taxon>
        <taxon>Fictibacillus</taxon>
    </lineage>
</organism>
<dbReference type="EMBL" id="LNQN01000005">
    <property type="protein sequence ID" value="KSU81842.1"/>
    <property type="molecule type" value="Genomic_DNA"/>
</dbReference>
<keyword evidence="16" id="KW-1185">Reference proteome</keyword>
<proteinExistence type="predicted"/>
<dbReference type="GO" id="GO:0006355">
    <property type="term" value="P:regulation of DNA-templated transcription"/>
    <property type="evidence" value="ECO:0007669"/>
    <property type="project" value="InterPro"/>
</dbReference>
<dbReference type="PROSITE" id="PS51099">
    <property type="entry name" value="PTS_EIIB_TYPE_2"/>
    <property type="match status" value="1"/>
</dbReference>
<dbReference type="RefSeq" id="WP_061973496.1">
    <property type="nucleotide sequence ID" value="NZ_FMAV01000003.1"/>
</dbReference>